<feature type="transmembrane region" description="Helical" evidence="1">
    <location>
        <begin position="319"/>
        <end position="343"/>
    </location>
</feature>
<keyword evidence="1" id="KW-0812">Transmembrane</keyword>
<feature type="transmembrane region" description="Helical" evidence="1">
    <location>
        <begin position="100"/>
        <end position="120"/>
    </location>
</feature>
<dbReference type="EMBL" id="JBGBZJ010000003">
    <property type="protein sequence ID" value="MEY9459182.1"/>
    <property type="molecule type" value="Genomic_DNA"/>
</dbReference>
<feature type="transmembrane region" description="Helical" evidence="1">
    <location>
        <begin position="21"/>
        <end position="44"/>
    </location>
</feature>
<feature type="transmembrane region" description="Helical" evidence="1">
    <location>
        <begin position="355"/>
        <end position="375"/>
    </location>
</feature>
<feature type="transmembrane region" description="Helical" evidence="1">
    <location>
        <begin position="395"/>
        <end position="412"/>
    </location>
</feature>
<organism evidence="2 3">
    <name type="scientific">Bradyrhizobium ottawaense</name>
    <dbReference type="NCBI Taxonomy" id="931866"/>
    <lineage>
        <taxon>Bacteria</taxon>
        <taxon>Pseudomonadati</taxon>
        <taxon>Pseudomonadota</taxon>
        <taxon>Alphaproteobacteria</taxon>
        <taxon>Hyphomicrobiales</taxon>
        <taxon>Nitrobacteraceae</taxon>
        <taxon>Bradyrhizobium</taxon>
    </lineage>
</organism>
<evidence type="ECO:0000256" key="1">
    <source>
        <dbReference type="SAM" id="Phobius"/>
    </source>
</evidence>
<evidence type="ECO:0000313" key="3">
    <source>
        <dbReference type="Proteomes" id="UP001565369"/>
    </source>
</evidence>
<name>A0ABV4G6T2_9BRAD</name>
<dbReference type="RefSeq" id="WP_049806479.1">
    <property type="nucleotide sequence ID" value="NZ_BTIN01000019.1"/>
</dbReference>
<comment type="caution">
    <text evidence="2">The sequence shown here is derived from an EMBL/GenBank/DDBJ whole genome shotgun (WGS) entry which is preliminary data.</text>
</comment>
<accession>A0ABV4G6T2</accession>
<protein>
    <submittedName>
        <fullName evidence="2">Cbb3-type cytochrome oxidase subunit 3</fullName>
    </submittedName>
</protein>
<feature type="transmembrane region" description="Helical" evidence="1">
    <location>
        <begin position="232"/>
        <end position="252"/>
    </location>
</feature>
<proteinExistence type="predicted"/>
<evidence type="ECO:0000313" key="2">
    <source>
        <dbReference type="EMBL" id="MEY9459182.1"/>
    </source>
</evidence>
<keyword evidence="3" id="KW-1185">Reference proteome</keyword>
<feature type="transmembrane region" description="Helical" evidence="1">
    <location>
        <begin position="283"/>
        <end position="307"/>
    </location>
</feature>
<dbReference type="Proteomes" id="UP001565369">
    <property type="component" value="Unassembled WGS sequence"/>
</dbReference>
<sequence>MSSNFAGKAELSTDRSFARSAWLLACAGPFIFLTALILVALYGAPEHDDFCFAYENVRYGFVPTVLHFYTGLSGRIVPLLIIQIPAAVAQAASSSILPAYVATLIAFALLFIAGSAFAMVRMWPNVGGPALIVLMLGFPAAIAGATPSAHDLLYWLPGLACYVPPGLVTILILGECVYAIDREQKFSIQATTWAVVAAFLSATCNEFTAVWLVAILAASLLARFAFGQKMQGGHHCIIAAAVVIGWLIVAAAPGNGQRMAAVDSGWDLSFSIRDGLEFSLIDLGTLLVSPSLIGWLVLVVAVSTAIPAPKKRDGRREKWLAWGIVAVCLGCWYFEYFLHQLITGARLVDRAQNQALILIVFGFTLSSAFLARIYWPQLREKLALGGASISFDKPVWPLLLNAMIAISLYFSTTGSRLRLERATFDAFWEEAVARDGLLASSPDQVVKVPRHRWKPATLISADITSNIGCVARYYHNKELIAVDPPSDGAR</sequence>
<keyword evidence="1" id="KW-0472">Membrane</keyword>
<reference evidence="2 3" key="1">
    <citation type="submission" date="2024-07" db="EMBL/GenBank/DDBJ databases">
        <title>Genomic Encyclopedia of Type Strains, Phase V (KMG-V): Genome sequencing to study the core and pangenomes of soil and plant-associated prokaryotes.</title>
        <authorList>
            <person name="Whitman W."/>
        </authorList>
    </citation>
    <scope>NUCLEOTIDE SEQUENCE [LARGE SCALE GENOMIC DNA]</scope>
    <source>
        <strain evidence="2 3">USDA 152</strain>
    </source>
</reference>
<feature type="transmembrane region" description="Helical" evidence="1">
    <location>
        <begin position="126"/>
        <end position="145"/>
    </location>
</feature>
<feature type="transmembrane region" description="Helical" evidence="1">
    <location>
        <begin position="152"/>
        <end position="180"/>
    </location>
</feature>
<gene>
    <name evidence="2" type="ORF">ABIG07_008130</name>
</gene>
<keyword evidence="1" id="KW-1133">Transmembrane helix</keyword>